<dbReference type="PROSITE" id="PS50262">
    <property type="entry name" value="G_PROTEIN_RECEP_F1_2"/>
    <property type="match status" value="1"/>
</dbReference>
<feature type="transmembrane region" description="Helical" evidence="12">
    <location>
        <begin position="146"/>
        <end position="171"/>
    </location>
</feature>
<keyword evidence="10" id="KW-0807">Transducer</keyword>
<evidence type="ECO:0000313" key="14">
    <source>
        <dbReference type="EMBL" id="KAJ6222834.1"/>
    </source>
</evidence>
<dbReference type="SUPFAM" id="SSF81321">
    <property type="entry name" value="Family A G protein-coupled receptor-like"/>
    <property type="match status" value="1"/>
</dbReference>
<evidence type="ECO:0000256" key="5">
    <source>
        <dbReference type="ARBA" id="ARBA00022989"/>
    </source>
</evidence>
<name>A0A9Q0RQH9_BLOTA</name>
<evidence type="ECO:0000256" key="11">
    <source>
        <dbReference type="SAM" id="MobiDB-lite"/>
    </source>
</evidence>
<feature type="transmembrane region" description="Helical" evidence="12">
    <location>
        <begin position="192"/>
        <end position="213"/>
    </location>
</feature>
<dbReference type="PANTHER" id="PTHR24246:SF27">
    <property type="entry name" value="ADENOSINE RECEPTOR, ISOFORM A"/>
    <property type="match status" value="1"/>
</dbReference>
<evidence type="ECO:0000259" key="13">
    <source>
        <dbReference type="PROSITE" id="PS50262"/>
    </source>
</evidence>
<comment type="caution">
    <text evidence="14">The sequence shown here is derived from an EMBL/GenBank/DDBJ whole genome shotgun (WGS) entry which is preliminary data.</text>
</comment>
<gene>
    <name evidence="14" type="ORF">RDWZM_001379</name>
</gene>
<organism evidence="14 15">
    <name type="scientific">Blomia tropicalis</name>
    <name type="common">Mite</name>
    <dbReference type="NCBI Taxonomy" id="40697"/>
    <lineage>
        <taxon>Eukaryota</taxon>
        <taxon>Metazoa</taxon>
        <taxon>Ecdysozoa</taxon>
        <taxon>Arthropoda</taxon>
        <taxon>Chelicerata</taxon>
        <taxon>Arachnida</taxon>
        <taxon>Acari</taxon>
        <taxon>Acariformes</taxon>
        <taxon>Sarcoptiformes</taxon>
        <taxon>Astigmata</taxon>
        <taxon>Glycyphagoidea</taxon>
        <taxon>Echimyopodidae</taxon>
        <taxon>Blomia</taxon>
    </lineage>
</organism>
<dbReference type="EMBL" id="JAPWDV010000001">
    <property type="protein sequence ID" value="KAJ6222834.1"/>
    <property type="molecule type" value="Genomic_DNA"/>
</dbReference>
<keyword evidence="9" id="KW-0325">Glycoprotein</keyword>
<dbReference type="GO" id="GO:0005886">
    <property type="term" value="C:plasma membrane"/>
    <property type="evidence" value="ECO:0007669"/>
    <property type="project" value="UniProtKB-SubCell"/>
</dbReference>
<dbReference type="Gene3D" id="1.20.1070.10">
    <property type="entry name" value="Rhodopsin 7-helix transmembrane proteins"/>
    <property type="match status" value="1"/>
</dbReference>
<reference evidence="14" key="1">
    <citation type="submission" date="2022-12" db="EMBL/GenBank/DDBJ databases">
        <title>Genome assemblies of Blomia tropicalis.</title>
        <authorList>
            <person name="Cui Y."/>
        </authorList>
    </citation>
    <scope>NUCLEOTIDE SEQUENCE</scope>
    <source>
        <tissue evidence="14">Adult mites</tissue>
    </source>
</reference>
<dbReference type="InterPro" id="IPR000276">
    <property type="entry name" value="GPCR_Rhodpsn"/>
</dbReference>
<evidence type="ECO:0000313" key="15">
    <source>
        <dbReference type="Proteomes" id="UP001142055"/>
    </source>
</evidence>
<evidence type="ECO:0000256" key="12">
    <source>
        <dbReference type="SAM" id="Phobius"/>
    </source>
</evidence>
<keyword evidence="15" id="KW-1185">Reference proteome</keyword>
<evidence type="ECO:0000256" key="2">
    <source>
        <dbReference type="ARBA" id="ARBA00010663"/>
    </source>
</evidence>
<evidence type="ECO:0000256" key="10">
    <source>
        <dbReference type="ARBA" id="ARBA00023224"/>
    </source>
</evidence>
<keyword evidence="6" id="KW-0297">G-protein coupled receptor</keyword>
<dbReference type="AlphaFoldDB" id="A0A9Q0RQH9"/>
<keyword evidence="8" id="KW-0675">Receptor</keyword>
<feature type="region of interest" description="Disordered" evidence="11">
    <location>
        <begin position="368"/>
        <end position="393"/>
    </location>
</feature>
<dbReference type="GO" id="GO:0004930">
    <property type="term" value="F:G protein-coupled receptor activity"/>
    <property type="evidence" value="ECO:0007669"/>
    <property type="project" value="UniProtKB-KW"/>
</dbReference>
<evidence type="ECO:0000256" key="7">
    <source>
        <dbReference type="ARBA" id="ARBA00023136"/>
    </source>
</evidence>
<evidence type="ECO:0000256" key="8">
    <source>
        <dbReference type="ARBA" id="ARBA00023170"/>
    </source>
</evidence>
<dbReference type="Proteomes" id="UP001142055">
    <property type="component" value="Chromosome 1"/>
</dbReference>
<evidence type="ECO:0000256" key="6">
    <source>
        <dbReference type="ARBA" id="ARBA00023040"/>
    </source>
</evidence>
<evidence type="ECO:0000256" key="9">
    <source>
        <dbReference type="ARBA" id="ARBA00023180"/>
    </source>
</evidence>
<dbReference type="PANTHER" id="PTHR24246">
    <property type="entry name" value="OLFACTORY RECEPTOR AND ADENOSINE RECEPTOR"/>
    <property type="match status" value="1"/>
</dbReference>
<evidence type="ECO:0000256" key="3">
    <source>
        <dbReference type="ARBA" id="ARBA00022475"/>
    </source>
</evidence>
<comment type="similarity">
    <text evidence="2">Belongs to the G-protein coupled receptor 1 family.</text>
</comment>
<accession>A0A9Q0RQH9</accession>
<evidence type="ECO:0000256" key="4">
    <source>
        <dbReference type="ARBA" id="ARBA00022692"/>
    </source>
</evidence>
<dbReference type="InterPro" id="IPR017452">
    <property type="entry name" value="GPCR_Rhodpsn_7TM"/>
</dbReference>
<feature type="domain" description="G-protein coupled receptors family 1 profile" evidence="13">
    <location>
        <begin position="75"/>
        <end position="345"/>
    </location>
</feature>
<feature type="transmembrane region" description="Helical" evidence="12">
    <location>
        <begin position="279"/>
        <end position="300"/>
    </location>
</feature>
<proteinExistence type="inferred from homology"/>
<keyword evidence="5 12" id="KW-1133">Transmembrane helix</keyword>
<dbReference type="Pfam" id="PF00001">
    <property type="entry name" value="7tm_1"/>
    <property type="match status" value="1"/>
</dbReference>
<feature type="transmembrane region" description="Helical" evidence="12">
    <location>
        <begin position="225"/>
        <end position="249"/>
    </location>
</feature>
<keyword evidence="7 12" id="KW-0472">Membrane</keyword>
<dbReference type="PRINTS" id="PR00237">
    <property type="entry name" value="GPCRRHODOPSN"/>
</dbReference>
<feature type="compositionally biased region" description="Low complexity" evidence="11">
    <location>
        <begin position="373"/>
        <end position="384"/>
    </location>
</feature>
<sequence>MANHYQPILNSQRIEYHIPSSNDAIQYDHYQRSHNYHRHPNDTCQSYAPGEMLLQPYRFIFSTLIAITALITLLLNLFVIGTLVLNDNCERNKTKNSGNRSLILRTKYTNTHLSFISLSISVIIYSSICVPGMYLQTIDNHNRRNFMIRILKFCFYVSPIASSFVHLLMAFDRYLAIKSLFSFRRYWYQRHYLLCIILLWTASIAIIVPFFWYKHYSSRVQLIITLIRLLLSFTIPSVLTLAIYLSLAYKLAKIQREEMAELKVSLLKNKQSIVKHRRVIVKIIILGLTHFICWVPFSLVESLNDLFPDLFHRCSSDIHMPIYYRLMSVLILLTSMSGIAYPILYCFVSIEFRRRLERHLLSFCGRNKHGTESSGSGKSSNTRSISDENDNTFKLAPNHSMIIQYNGTESKL</sequence>
<feature type="transmembrane region" description="Helical" evidence="12">
    <location>
        <begin position="113"/>
        <end position="134"/>
    </location>
</feature>
<protein>
    <recommendedName>
        <fullName evidence="13">G-protein coupled receptors family 1 profile domain-containing protein</fullName>
    </recommendedName>
</protein>
<feature type="transmembrane region" description="Helical" evidence="12">
    <location>
        <begin position="59"/>
        <end position="85"/>
    </location>
</feature>
<evidence type="ECO:0000256" key="1">
    <source>
        <dbReference type="ARBA" id="ARBA00004651"/>
    </source>
</evidence>
<dbReference type="CDD" id="cd00637">
    <property type="entry name" value="7tm_classA_rhodopsin-like"/>
    <property type="match status" value="1"/>
</dbReference>
<keyword evidence="3" id="KW-1003">Cell membrane</keyword>
<feature type="transmembrane region" description="Helical" evidence="12">
    <location>
        <begin position="322"/>
        <end position="348"/>
    </location>
</feature>
<keyword evidence="4 12" id="KW-0812">Transmembrane</keyword>
<comment type="subcellular location">
    <subcellularLocation>
        <location evidence="1">Cell membrane</location>
        <topology evidence="1">Multi-pass membrane protein</topology>
    </subcellularLocation>
</comment>